<feature type="region of interest" description="Disordered" evidence="5">
    <location>
        <begin position="1"/>
        <end position="37"/>
    </location>
</feature>
<name>A0A7S1MGW8_ALECA</name>
<evidence type="ECO:0000256" key="2">
    <source>
        <dbReference type="ARBA" id="ARBA00006369"/>
    </source>
</evidence>
<evidence type="ECO:0000256" key="1">
    <source>
        <dbReference type="ARBA" id="ARBA00004604"/>
    </source>
</evidence>
<dbReference type="SMART" id="SM00879">
    <property type="entry name" value="Brix"/>
    <property type="match status" value="1"/>
</dbReference>
<dbReference type="SUPFAM" id="SSF52954">
    <property type="entry name" value="Class II aaRS ABD-related"/>
    <property type="match status" value="1"/>
</dbReference>
<feature type="compositionally biased region" description="Basic and acidic residues" evidence="5">
    <location>
        <begin position="293"/>
        <end position="302"/>
    </location>
</feature>
<proteinExistence type="inferred from homology"/>
<sequence>MQLRARAQDAGAEAAAAEKDAEGENEADGAEKAPEKPDPYLLADAAYIQKETRWRNKQRTLIFQSRGVTAQFRHLAEDFKKLLPHHKSEPKFEKREKLHEINEICELKSCNNVIYFEARKHTDLYMWIARVPSGPSMKFQVLNIHTTGEVRLAGNCLLGSRPILYFDKAFSELSFLKLMKEMISQAFGTPRNHPKSKPFHDHALCFYWMDRKIWFRHYQVSPEGPDDLDDPERQSLTEIGPRFVLDPIRVFSGSFSGQTIYANPFYMSPTALRVHARQMLRSPYVQKLKTKKDRKDRIKENELPEDPLDSVFE</sequence>
<dbReference type="GO" id="GO:0019843">
    <property type="term" value="F:rRNA binding"/>
    <property type="evidence" value="ECO:0007669"/>
    <property type="project" value="InterPro"/>
</dbReference>
<evidence type="ECO:0000259" key="6">
    <source>
        <dbReference type="PROSITE" id="PS50833"/>
    </source>
</evidence>
<dbReference type="GO" id="GO:0006364">
    <property type="term" value="P:rRNA processing"/>
    <property type="evidence" value="ECO:0007669"/>
    <property type="project" value="InterPro"/>
</dbReference>
<feature type="region of interest" description="Disordered" evidence="5">
    <location>
        <begin position="287"/>
        <end position="313"/>
    </location>
</feature>
<dbReference type="AlphaFoldDB" id="A0A7S1MGW8"/>
<evidence type="ECO:0000313" key="7">
    <source>
        <dbReference type="EMBL" id="CAD9131323.1"/>
    </source>
</evidence>
<keyword evidence="3" id="KW-0690">Ribosome biogenesis</keyword>
<reference evidence="7" key="1">
    <citation type="submission" date="2021-01" db="EMBL/GenBank/DDBJ databases">
        <authorList>
            <person name="Corre E."/>
            <person name="Pelletier E."/>
            <person name="Niang G."/>
            <person name="Scheremetjew M."/>
            <person name="Finn R."/>
            <person name="Kale V."/>
            <person name="Holt S."/>
            <person name="Cochrane G."/>
            <person name="Meng A."/>
            <person name="Brown T."/>
            <person name="Cohen L."/>
        </authorList>
    </citation>
    <scope>NUCLEOTIDE SEQUENCE</scope>
    <source>
        <strain evidence="7">OF101</strain>
    </source>
</reference>
<accession>A0A7S1MGW8</accession>
<feature type="domain" description="Brix" evidence="6">
    <location>
        <begin position="58"/>
        <end position="256"/>
    </location>
</feature>
<evidence type="ECO:0000256" key="5">
    <source>
        <dbReference type="SAM" id="MobiDB-lite"/>
    </source>
</evidence>
<gene>
    <name evidence="7" type="ORF">ACAT0790_LOCUS22274</name>
</gene>
<protein>
    <recommendedName>
        <fullName evidence="6">Brix domain-containing protein</fullName>
    </recommendedName>
</protein>
<dbReference type="PANTHER" id="PTHR13634:SF0">
    <property type="entry name" value="RIBOSOME BIOGENESIS PROTEIN BRX1 HOMOLOG"/>
    <property type="match status" value="1"/>
</dbReference>
<dbReference type="InterPro" id="IPR026532">
    <property type="entry name" value="BRX1"/>
</dbReference>
<evidence type="ECO:0000256" key="3">
    <source>
        <dbReference type="ARBA" id="ARBA00022517"/>
    </source>
</evidence>
<comment type="subcellular location">
    <subcellularLocation>
        <location evidence="1">Nucleus</location>
        <location evidence="1">Nucleolus</location>
    </subcellularLocation>
</comment>
<dbReference type="InterPro" id="IPR007109">
    <property type="entry name" value="Brix"/>
</dbReference>
<dbReference type="PROSITE" id="PS50833">
    <property type="entry name" value="BRIX"/>
    <property type="match status" value="1"/>
</dbReference>
<dbReference type="GO" id="GO:0000027">
    <property type="term" value="P:ribosomal large subunit assembly"/>
    <property type="evidence" value="ECO:0007669"/>
    <property type="project" value="TreeGrafter"/>
</dbReference>
<organism evidence="7">
    <name type="scientific">Alexandrium catenella</name>
    <name type="common">Red tide dinoflagellate</name>
    <name type="synonym">Gonyaulax catenella</name>
    <dbReference type="NCBI Taxonomy" id="2925"/>
    <lineage>
        <taxon>Eukaryota</taxon>
        <taxon>Sar</taxon>
        <taxon>Alveolata</taxon>
        <taxon>Dinophyceae</taxon>
        <taxon>Gonyaulacales</taxon>
        <taxon>Pyrocystaceae</taxon>
        <taxon>Alexandrium</taxon>
    </lineage>
</organism>
<dbReference type="PANTHER" id="PTHR13634">
    <property type="entry name" value="RIBOSOME BIOGENESIS PROTEIN BRIX"/>
    <property type="match status" value="1"/>
</dbReference>
<comment type="similarity">
    <text evidence="2">Belongs to the BRX1 family.</text>
</comment>
<dbReference type="Pfam" id="PF04427">
    <property type="entry name" value="Brix"/>
    <property type="match status" value="1"/>
</dbReference>
<dbReference type="EMBL" id="HBGE01036905">
    <property type="protein sequence ID" value="CAD9131323.1"/>
    <property type="molecule type" value="Transcribed_RNA"/>
</dbReference>
<feature type="compositionally biased region" description="Acidic residues" evidence="5">
    <location>
        <begin position="303"/>
        <end position="313"/>
    </location>
</feature>
<evidence type="ECO:0000256" key="4">
    <source>
        <dbReference type="ARBA" id="ARBA00023242"/>
    </source>
</evidence>
<keyword evidence="4" id="KW-0539">Nucleus</keyword>
<dbReference type="GO" id="GO:0005730">
    <property type="term" value="C:nucleolus"/>
    <property type="evidence" value="ECO:0007669"/>
    <property type="project" value="UniProtKB-SubCell"/>
</dbReference>